<accession>A0A445N308</accession>
<dbReference type="SMART" id="SM00448">
    <property type="entry name" value="REC"/>
    <property type="match status" value="1"/>
</dbReference>
<gene>
    <name evidence="4" type="ORF">PITCH_A830008</name>
</gene>
<dbReference type="AlphaFoldDB" id="A0A445N308"/>
<dbReference type="CDD" id="cd00156">
    <property type="entry name" value="REC"/>
    <property type="match status" value="1"/>
</dbReference>
<dbReference type="PANTHER" id="PTHR44591">
    <property type="entry name" value="STRESS RESPONSE REGULATOR PROTEIN 1"/>
    <property type="match status" value="1"/>
</dbReference>
<dbReference type="InterPro" id="IPR001789">
    <property type="entry name" value="Sig_transdc_resp-reg_receiver"/>
</dbReference>
<dbReference type="Gene3D" id="3.40.50.2300">
    <property type="match status" value="1"/>
</dbReference>
<dbReference type="Pfam" id="PF00072">
    <property type="entry name" value="Response_reg"/>
    <property type="match status" value="1"/>
</dbReference>
<evidence type="ECO:0000256" key="1">
    <source>
        <dbReference type="ARBA" id="ARBA00022553"/>
    </source>
</evidence>
<dbReference type="InterPro" id="IPR050595">
    <property type="entry name" value="Bact_response_regulator"/>
</dbReference>
<proteinExistence type="predicted"/>
<evidence type="ECO:0000256" key="2">
    <source>
        <dbReference type="PROSITE-ProRule" id="PRU00169"/>
    </source>
</evidence>
<dbReference type="SUPFAM" id="SSF52172">
    <property type="entry name" value="CheY-like"/>
    <property type="match status" value="1"/>
</dbReference>
<sequence length="128" mass="13926">MKKAAKKKTILVIEDDPDVLSTVTKQLNYMGHDVISASDGMEGLKSLESGGFDLVITDIVMPFISGVGVVTALKERMPNVPVIAMTGYGKEPEAAAMEKKADLVLAKPIKMSVLKETIDRFLEDKDEE</sequence>
<name>A0A445N308_9BACT</name>
<organism evidence="4">
    <name type="scientific">uncultured Desulfobacterium sp</name>
    <dbReference type="NCBI Taxonomy" id="201089"/>
    <lineage>
        <taxon>Bacteria</taxon>
        <taxon>Pseudomonadati</taxon>
        <taxon>Thermodesulfobacteriota</taxon>
        <taxon>Desulfobacteria</taxon>
        <taxon>Desulfobacterales</taxon>
        <taxon>Desulfobacteriaceae</taxon>
        <taxon>Desulfobacterium</taxon>
        <taxon>environmental samples</taxon>
    </lineage>
</organism>
<keyword evidence="1 2" id="KW-0597">Phosphoprotein</keyword>
<dbReference type="PROSITE" id="PS50110">
    <property type="entry name" value="RESPONSE_REGULATORY"/>
    <property type="match status" value="1"/>
</dbReference>
<dbReference type="PANTHER" id="PTHR44591:SF3">
    <property type="entry name" value="RESPONSE REGULATORY DOMAIN-CONTAINING PROTEIN"/>
    <property type="match status" value="1"/>
</dbReference>
<dbReference type="GO" id="GO:0000160">
    <property type="term" value="P:phosphorelay signal transduction system"/>
    <property type="evidence" value="ECO:0007669"/>
    <property type="project" value="InterPro"/>
</dbReference>
<feature type="modified residue" description="4-aspartylphosphate" evidence="2">
    <location>
        <position position="58"/>
    </location>
</feature>
<dbReference type="InterPro" id="IPR011006">
    <property type="entry name" value="CheY-like_superfamily"/>
</dbReference>
<protein>
    <submittedName>
        <fullName evidence="4">Response regulator receiver protein</fullName>
    </submittedName>
</protein>
<reference evidence="4" key="1">
    <citation type="submission" date="2018-01" db="EMBL/GenBank/DDBJ databases">
        <authorList>
            <person name="Regsiter A."/>
            <person name="William W."/>
        </authorList>
    </citation>
    <scope>NUCLEOTIDE SEQUENCE</scope>
    <source>
        <strain evidence="4">TRIP AH-1</strain>
    </source>
</reference>
<dbReference type="EMBL" id="OJIN01000229">
    <property type="protein sequence ID" value="SPD76100.1"/>
    <property type="molecule type" value="Genomic_DNA"/>
</dbReference>
<evidence type="ECO:0000313" key="4">
    <source>
        <dbReference type="EMBL" id="SPD76100.1"/>
    </source>
</evidence>
<feature type="domain" description="Response regulatory" evidence="3">
    <location>
        <begin position="9"/>
        <end position="122"/>
    </location>
</feature>
<evidence type="ECO:0000259" key="3">
    <source>
        <dbReference type="PROSITE" id="PS50110"/>
    </source>
</evidence>